<evidence type="ECO:0000313" key="7">
    <source>
        <dbReference type="EMBL" id="CAK3963414.1"/>
    </source>
</evidence>
<dbReference type="GO" id="GO:0022857">
    <property type="term" value="F:transmembrane transporter activity"/>
    <property type="evidence" value="ECO:0007669"/>
    <property type="project" value="InterPro"/>
</dbReference>
<feature type="transmembrane region" description="Helical" evidence="5">
    <location>
        <begin position="129"/>
        <end position="148"/>
    </location>
</feature>
<dbReference type="AlphaFoldDB" id="A0AAI9E9J9"/>
<gene>
    <name evidence="7" type="ORF">LECACI_7A003470</name>
</gene>
<keyword evidence="4 5" id="KW-0472">Membrane</keyword>
<dbReference type="EMBL" id="CAVMBE010000017">
    <property type="protein sequence ID" value="CAK3963414.1"/>
    <property type="molecule type" value="Genomic_DNA"/>
</dbReference>
<dbReference type="InterPro" id="IPR020846">
    <property type="entry name" value="MFS_dom"/>
</dbReference>
<keyword evidence="8" id="KW-1185">Reference proteome</keyword>
<feature type="transmembrane region" description="Helical" evidence="5">
    <location>
        <begin position="97"/>
        <end position="117"/>
    </location>
</feature>
<feature type="transmembrane region" description="Helical" evidence="5">
    <location>
        <begin position="61"/>
        <end position="77"/>
    </location>
</feature>
<protein>
    <submittedName>
        <fullName evidence="7">MFS general substrate transporter</fullName>
    </submittedName>
</protein>
<proteinExistence type="predicted"/>
<dbReference type="Pfam" id="PF07690">
    <property type="entry name" value="MFS_1"/>
    <property type="match status" value="1"/>
</dbReference>
<keyword evidence="3 5" id="KW-1133">Transmembrane helix</keyword>
<feature type="transmembrane region" description="Helical" evidence="5">
    <location>
        <begin position="187"/>
        <end position="210"/>
    </location>
</feature>
<feature type="transmembrane region" description="Helical" evidence="5">
    <location>
        <begin position="331"/>
        <end position="352"/>
    </location>
</feature>
<dbReference type="Proteomes" id="UP001296104">
    <property type="component" value="Unassembled WGS sequence"/>
</dbReference>
<sequence length="527" mass="58132">MQSLLQYHRLNHKVRDGYQHCPDTTGLHHLVQVSSGSSVVSVLADGEDGTDPRRWQRIRRIRATVIVWLLVFSQGWVSTSTSKITKSAAHEFHVLTTMQMLATALFMIGLGLGALVAGPVSETIGRNPVYLSSTLLLLSFCLGTALSPNIGAEITFRFLSGLASSPTLSIYGGSLADMFDKHQRRSIWPVFALAPLLGPLSAPVANAWMIQQGLSWRWPLEVALAFAGSAFLLALSFLPETYSPILLLWKARCLRKVYRDDRFAAPIEQAEALPRRLKRNLKQPFNFFRSELIIILLGGYLILILFINLNFLSGFGVIFSKTYGLSTGTASLAFVSIAGGISIDVALTPLYIRLARRILWSRLRIFVSKKYWDREDTGVEKTYAELIASPPPEMSLLRAFVGAPFLPISLFWLGWTNNPSISPASGYIAATVYGYSFSAIFLSAYQYIIDSYETHSSSALGSITTARYLIAGPLCVATKPMYKALGVSWSLTVVGTIGLLLVPVPWALMRYGHVVRQRSAVARTIVD</sequence>
<feature type="transmembrane region" description="Helical" evidence="5">
    <location>
        <begin position="396"/>
        <end position="415"/>
    </location>
</feature>
<organism evidence="7 8">
    <name type="scientific">Lecanosticta acicola</name>
    <dbReference type="NCBI Taxonomy" id="111012"/>
    <lineage>
        <taxon>Eukaryota</taxon>
        <taxon>Fungi</taxon>
        <taxon>Dikarya</taxon>
        <taxon>Ascomycota</taxon>
        <taxon>Pezizomycotina</taxon>
        <taxon>Dothideomycetes</taxon>
        <taxon>Dothideomycetidae</taxon>
        <taxon>Mycosphaerellales</taxon>
        <taxon>Mycosphaerellaceae</taxon>
        <taxon>Lecanosticta</taxon>
    </lineage>
</organism>
<evidence type="ECO:0000256" key="1">
    <source>
        <dbReference type="ARBA" id="ARBA00004141"/>
    </source>
</evidence>
<keyword evidence="2 5" id="KW-0812">Transmembrane</keyword>
<dbReference type="GO" id="GO:0005886">
    <property type="term" value="C:plasma membrane"/>
    <property type="evidence" value="ECO:0007669"/>
    <property type="project" value="TreeGrafter"/>
</dbReference>
<feature type="transmembrane region" description="Helical" evidence="5">
    <location>
        <begin position="292"/>
        <end position="319"/>
    </location>
</feature>
<comment type="caution">
    <text evidence="7">The sequence shown here is derived from an EMBL/GenBank/DDBJ whole genome shotgun (WGS) entry which is preliminary data.</text>
</comment>
<dbReference type="InterPro" id="IPR011701">
    <property type="entry name" value="MFS"/>
</dbReference>
<evidence type="ECO:0000256" key="5">
    <source>
        <dbReference type="SAM" id="Phobius"/>
    </source>
</evidence>
<dbReference type="InterPro" id="IPR036259">
    <property type="entry name" value="MFS_trans_sf"/>
</dbReference>
<comment type="subcellular location">
    <subcellularLocation>
        <location evidence="1">Membrane</location>
        <topology evidence="1">Multi-pass membrane protein</topology>
    </subcellularLocation>
</comment>
<feature type="domain" description="Major facilitator superfamily (MFS) profile" evidence="6">
    <location>
        <begin position="63"/>
        <end position="513"/>
    </location>
</feature>
<dbReference type="PANTHER" id="PTHR23502">
    <property type="entry name" value="MAJOR FACILITATOR SUPERFAMILY"/>
    <property type="match status" value="1"/>
</dbReference>
<dbReference type="PROSITE" id="PS50850">
    <property type="entry name" value="MFS"/>
    <property type="match status" value="1"/>
</dbReference>
<evidence type="ECO:0000256" key="3">
    <source>
        <dbReference type="ARBA" id="ARBA00022989"/>
    </source>
</evidence>
<name>A0AAI9E9J9_9PEZI</name>
<evidence type="ECO:0000256" key="2">
    <source>
        <dbReference type="ARBA" id="ARBA00022692"/>
    </source>
</evidence>
<dbReference type="PANTHER" id="PTHR23502:SF188">
    <property type="entry name" value="MAJOR FACILITATOR SUPERFAMILY (MFS) PROFILE DOMAIN-CONTAINING PROTEIN"/>
    <property type="match status" value="1"/>
</dbReference>
<accession>A0AAI9E9J9</accession>
<feature type="transmembrane region" description="Helical" evidence="5">
    <location>
        <begin position="427"/>
        <end position="448"/>
    </location>
</feature>
<evidence type="ECO:0000259" key="6">
    <source>
        <dbReference type="PROSITE" id="PS50850"/>
    </source>
</evidence>
<evidence type="ECO:0000313" key="8">
    <source>
        <dbReference type="Proteomes" id="UP001296104"/>
    </source>
</evidence>
<reference evidence="7" key="1">
    <citation type="submission" date="2023-11" db="EMBL/GenBank/DDBJ databases">
        <authorList>
            <person name="Alioto T."/>
            <person name="Alioto T."/>
            <person name="Gomez Garrido J."/>
        </authorList>
    </citation>
    <scope>NUCLEOTIDE SEQUENCE</scope>
</reference>
<feature type="transmembrane region" description="Helical" evidence="5">
    <location>
        <begin position="488"/>
        <end position="508"/>
    </location>
</feature>
<evidence type="ECO:0000256" key="4">
    <source>
        <dbReference type="ARBA" id="ARBA00023136"/>
    </source>
</evidence>
<feature type="transmembrane region" description="Helical" evidence="5">
    <location>
        <begin position="222"/>
        <end position="249"/>
    </location>
</feature>
<feature type="transmembrane region" description="Helical" evidence="5">
    <location>
        <begin position="154"/>
        <end position="175"/>
    </location>
</feature>
<dbReference type="Gene3D" id="1.20.1250.20">
    <property type="entry name" value="MFS general substrate transporter like domains"/>
    <property type="match status" value="1"/>
</dbReference>
<dbReference type="SUPFAM" id="SSF103473">
    <property type="entry name" value="MFS general substrate transporter"/>
    <property type="match status" value="1"/>
</dbReference>